<proteinExistence type="predicted"/>
<name>A0A5P8E514_9BACT</name>
<accession>A0A5P8E514</accession>
<keyword evidence="3" id="KW-1185">Reference proteome</keyword>
<feature type="chain" id="PRO_5024418795" description="T9SS C-terminal target domain-containing protein" evidence="1">
    <location>
        <begin position="24"/>
        <end position="138"/>
    </location>
</feature>
<organism evidence="2 3">
    <name type="scientific">Pseudoprevotella muciniphila</name>
    <dbReference type="NCBI Taxonomy" id="2133944"/>
    <lineage>
        <taxon>Bacteria</taxon>
        <taxon>Pseudomonadati</taxon>
        <taxon>Bacteroidota</taxon>
        <taxon>Bacteroidia</taxon>
        <taxon>Bacteroidales</taxon>
        <taxon>Prevotellaceae</taxon>
        <taxon>Pseudoprevotella</taxon>
    </lineage>
</organism>
<protein>
    <recommendedName>
        <fullName evidence="4">T9SS C-terminal target domain-containing protein</fullName>
    </recommendedName>
</protein>
<evidence type="ECO:0008006" key="4">
    <source>
        <dbReference type="Google" id="ProtNLM"/>
    </source>
</evidence>
<evidence type="ECO:0000313" key="3">
    <source>
        <dbReference type="Proteomes" id="UP000249375"/>
    </source>
</evidence>
<feature type="signal peptide" evidence="1">
    <location>
        <begin position="1"/>
        <end position="23"/>
    </location>
</feature>
<dbReference type="Proteomes" id="UP000249375">
    <property type="component" value="Chromosome"/>
</dbReference>
<dbReference type="KEGG" id="alq:C7Y71_002525"/>
<gene>
    <name evidence="2" type="ORF">C7Y71_002525</name>
</gene>
<reference evidence="2 3" key="1">
    <citation type="submission" date="2018-11" db="EMBL/GenBank/DDBJ databases">
        <authorList>
            <person name="Na S.W."/>
            <person name="Baik M."/>
        </authorList>
    </citation>
    <scope>NUCLEOTIDE SEQUENCE [LARGE SCALE GENOMIC DNA]</scope>
    <source>
        <strain evidence="2 3">E39</strain>
    </source>
</reference>
<evidence type="ECO:0000313" key="2">
    <source>
        <dbReference type="EMBL" id="QFQ11990.1"/>
    </source>
</evidence>
<dbReference type="AlphaFoldDB" id="A0A5P8E514"/>
<sequence length="138" mass="14810">MNKTMKKILLFLAFVVNVFVANADEYPYLAFQTVDGSVATVSTTGLKISYAEGVLTAQNSVGETRSFETSNMSLMYFTDTATGIATIDAQGQPVSVEIVAADGRNLGRYDSLKDAADRLPKGVYIVKANGKTVKIALK</sequence>
<dbReference type="EMBL" id="CP033459">
    <property type="protein sequence ID" value="QFQ11990.1"/>
    <property type="molecule type" value="Genomic_DNA"/>
</dbReference>
<keyword evidence="1" id="KW-0732">Signal</keyword>
<evidence type="ECO:0000256" key="1">
    <source>
        <dbReference type="SAM" id="SignalP"/>
    </source>
</evidence>